<name>A0ABQ9P002_9PEZI</name>
<evidence type="ECO:0000256" key="1">
    <source>
        <dbReference type="SAM" id="MobiDB-lite"/>
    </source>
</evidence>
<dbReference type="Proteomes" id="UP001172684">
    <property type="component" value="Unassembled WGS sequence"/>
</dbReference>
<organism evidence="2 3">
    <name type="scientific">Coniosporium apollinis</name>
    <dbReference type="NCBI Taxonomy" id="61459"/>
    <lineage>
        <taxon>Eukaryota</taxon>
        <taxon>Fungi</taxon>
        <taxon>Dikarya</taxon>
        <taxon>Ascomycota</taxon>
        <taxon>Pezizomycotina</taxon>
        <taxon>Dothideomycetes</taxon>
        <taxon>Dothideomycetes incertae sedis</taxon>
        <taxon>Coniosporium</taxon>
    </lineage>
</organism>
<evidence type="ECO:0000313" key="2">
    <source>
        <dbReference type="EMBL" id="KAJ9667935.1"/>
    </source>
</evidence>
<gene>
    <name evidence="2" type="ORF">H2201_002121</name>
</gene>
<feature type="compositionally biased region" description="Low complexity" evidence="1">
    <location>
        <begin position="64"/>
        <end position="77"/>
    </location>
</feature>
<accession>A0ABQ9P002</accession>
<feature type="region of interest" description="Disordered" evidence="1">
    <location>
        <begin position="318"/>
        <end position="392"/>
    </location>
</feature>
<reference evidence="2" key="1">
    <citation type="submission" date="2022-10" db="EMBL/GenBank/DDBJ databases">
        <title>Culturing micro-colonial fungi from biological soil crusts in the Mojave desert and describing Neophaeococcomyces mojavensis, and introducing the new genera and species Taxawa tesnikishii.</title>
        <authorList>
            <person name="Kurbessoian T."/>
            <person name="Stajich J.E."/>
        </authorList>
    </citation>
    <scope>NUCLEOTIDE SEQUENCE</scope>
    <source>
        <strain evidence="2">TK_1</strain>
    </source>
</reference>
<comment type="caution">
    <text evidence="2">The sequence shown here is derived from an EMBL/GenBank/DDBJ whole genome shotgun (WGS) entry which is preliminary data.</text>
</comment>
<evidence type="ECO:0000313" key="3">
    <source>
        <dbReference type="Proteomes" id="UP001172684"/>
    </source>
</evidence>
<protein>
    <submittedName>
        <fullName evidence="2">Uncharacterized protein</fullName>
    </submittedName>
</protein>
<dbReference type="EMBL" id="JAPDRL010000010">
    <property type="protein sequence ID" value="KAJ9667935.1"/>
    <property type="molecule type" value="Genomic_DNA"/>
</dbReference>
<keyword evidence="3" id="KW-1185">Reference proteome</keyword>
<proteinExistence type="predicted"/>
<feature type="compositionally biased region" description="Polar residues" evidence="1">
    <location>
        <begin position="345"/>
        <end position="356"/>
    </location>
</feature>
<feature type="region of interest" description="Disordered" evidence="1">
    <location>
        <begin position="53"/>
        <end position="89"/>
    </location>
</feature>
<feature type="region of interest" description="Disordered" evidence="1">
    <location>
        <begin position="1"/>
        <end position="25"/>
    </location>
</feature>
<sequence length="478" mass="53156">MSDASHSRTSSQTTAVSSHTSTSSAPMLEHVLSCPNSYEIPLRTMYTLNCAPRAQPLPSHRQRTATPSSAPLSPTASQFPRQDAASPTNDFQSAIASQLAQLPSHPSSLPPNFVTNFVRRVFNPEITKVNFPQALTALDYLKDLETRRRREVAAALQRLGVESGTLSSEADGTLRKCTGIASWVNEAEEKEKTVDALYTQLYIGLRRWTLINELSLTPFSRHNCLAMLNTLYPPVISSQPTTKLSPTILSSQREGFFRYVQGVEKRGPKILENLMQQGKSEGDLNGWTVVAQTLDAYLRLANTIITECATITDANDLATSEEASKRKGRKVDSGVSFNSDKRPSTAGSSGSGNSERSINKPLPPPPTRTEIPRNKSSGSFMQKLRKMRVSARPEVEEIVRRPEPDDKENWMEETSTFKQRGLRKMRSLGALSERNLSVTSLLRSRNVSPAPAFDALEMNRRRLEYVENSNKSKHRYVE</sequence>
<feature type="compositionally biased region" description="Low complexity" evidence="1">
    <location>
        <begin position="9"/>
        <end position="24"/>
    </location>
</feature>